<feature type="non-terminal residue" evidence="14">
    <location>
        <position position="1"/>
    </location>
</feature>
<feature type="non-terminal residue" evidence="14">
    <location>
        <position position="203"/>
    </location>
</feature>
<dbReference type="SMART" id="SM01110">
    <property type="entry name" value="Cutinase"/>
    <property type="match status" value="1"/>
</dbReference>
<dbReference type="OrthoDB" id="2975078at2759"/>
<dbReference type="EMBL" id="MU002097">
    <property type="protein sequence ID" value="KAF2790051.1"/>
    <property type="molecule type" value="Genomic_DNA"/>
</dbReference>
<feature type="active site" description="Proton donor/acceptor" evidence="10">
    <location>
        <position position="182"/>
    </location>
</feature>
<evidence type="ECO:0000256" key="3">
    <source>
        <dbReference type="ARBA" id="ARBA00013095"/>
    </source>
</evidence>
<sequence length="203" mass="19738">GSTGGGTAGENCTPQGNGGSSTENGVKDKNCCTDVTVIFARGTGETGNVGTVSGPPMFKSLRSKLGADRVTVQGVDYPASAAGNANLGAAGGPQMAASVAAALAQCPSTKIIVSGYSQGAMVVHNAFSAQGLKSSQVSGAVLFGDPLIRSGVGDLAKDKVKEFCGSSDTVCGSPTGDVSGGHLSYGSVADQAADFVIAAAGLS</sequence>
<keyword evidence="7 12" id="KW-0378">Hydrolase</keyword>
<evidence type="ECO:0000256" key="2">
    <source>
        <dbReference type="ARBA" id="ARBA00007534"/>
    </source>
</evidence>
<feature type="disulfide bond" evidence="11">
    <location>
        <begin position="164"/>
        <end position="171"/>
    </location>
</feature>
<organism evidence="14 15">
    <name type="scientific">Melanomma pulvis-pyrius CBS 109.77</name>
    <dbReference type="NCBI Taxonomy" id="1314802"/>
    <lineage>
        <taxon>Eukaryota</taxon>
        <taxon>Fungi</taxon>
        <taxon>Dikarya</taxon>
        <taxon>Ascomycota</taxon>
        <taxon>Pezizomycotina</taxon>
        <taxon>Dothideomycetes</taxon>
        <taxon>Pleosporomycetidae</taxon>
        <taxon>Pleosporales</taxon>
        <taxon>Melanommataceae</taxon>
        <taxon>Melanomma</taxon>
    </lineage>
</organism>
<dbReference type="InterPro" id="IPR011150">
    <property type="entry name" value="Cutinase_monf"/>
</dbReference>
<comment type="subcellular location">
    <subcellularLocation>
        <location evidence="1 12">Secreted</location>
    </subcellularLocation>
</comment>
<dbReference type="PANTHER" id="PTHR48250:SF2">
    <property type="entry name" value="CUTINASE"/>
    <property type="match status" value="1"/>
</dbReference>
<dbReference type="Pfam" id="PF01083">
    <property type="entry name" value="Cutinase"/>
    <property type="match status" value="1"/>
</dbReference>
<evidence type="ECO:0000256" key="5">
    <source>
        <dbReference type="ARBA" id="ARBA00022525"/>
    </source>
</evidence>
<dbReference type="Proteomes" id="UP000799757">
    <property type="component" value="Unassembled WGS sequence"/>
</dbReference>
<dbReference type="EC" id="3.1.1.74" evidence="3 12"/>
<dbReference type="GO" id="GO:0005576">
    <property type="term" value="C:extracellular region"/>
    <property type="evidence" value="ECO:0007669"/>
    <property type="project" value="UniProtKB-SubCell"/>
</dbReference>
<keyword evidence="8 11" id="KW-1015">Disulfide bond</keyword>
<comment type="similarity">
    <text evidence="2 12">Belongs to the cutinase family.</text>
</comment>
<evidence type="ECO:0000313" key="15">
    <source>
        <dbReference type="Proteomes" id="UP000799757"/>
    </source>
</evidence>
<keyword evidence="15" id="KW-1185">Reference proteome</keyword>
<feature type="active site" description="Nucleophile" evidence="10">
    <location>
        <position position="117"/>
    </location>
</feature>
<dbReference type="InterPro" id="IPR000675">
    <property type="entry name" value="Cutinase/axe"/>
</dbReference>
<feature type="active site" evidence="10">
    <location>
        <position position="168"/>
    </location>
</feature>
<evidence type="ECO:0000256" key="10">
    <source>
        <dbReference type="PIRSR" id="PIRSR611150-1"/>
    </source>
</evidence>
<keyword evidence="6" id="KW-0732">Signal</keyword>
<accession>A0A6A6X1H9</accession>
<evidence type="ECO:0000256" key="11">
    <source>
        <dbReference type="PIRSR" id="PIRSR611150-2"/>
    </source>
</evidence>
<evidence type="ECO:0000256" key="6">
    <source>
        <dbReference type="ARBA" id="ARBA00022729"/>
    </source>
</evidence>
<evidence type="ECO:0000256" key="8">
    <source>
        <dbReference type="ARBA" id="ARBA00023157"/>
    </source>
</evidence>
<evidence type="ECO:0000256" key="4">
    <source>
        <dbReference type="ARBA" id="ARBA00022487"/>
    </source>
</evidence>
<evidence type="ECO:0000256" key="13">
    <source>
        <dbReference type="SAM" id="MobiDB-lite"/>
    </source>
</evidence>
<dbReference type="InterPro" id="IPR043580">
    <property type="entry name" value="CUTINASE_1"/>
</dbReference>
<evidence type="ECO:0000256" key="12">
    <source>
        <dbReference type="RuleBase" id="RU361263"/>
    </source>
</evidence>
<feature type="compositionally biased region" description="Polar residues" evidence="13">
    <location>
        <begin position="10"/>
        <end position="24"/>
    </location>
</feature>
<keyword evidence="5 12" id="KW-0964">Secreted</keyword>
<dbReference type="InterPro" id="IPR029058">
    <property type="entry name" value="AB_hydrolase_fold"/>
</dbReference>
<dbReference type="GO" id="GO:0016052">
    <property type="term" value="P:carbohydrate catabolic process"/>
    <property type="evidence" value="ECO:0007669"/>
    <property type="project" value="TreeGrafter"/>
</dbReference>
<dbReference type="PROSITE" id="PS00155">
    <property type="entry name" value="CUTINASE_1"/>
    <property type="match status" value="1"/>
</dbReference>
<evidence type="ECO:0000256" key="7">
    <source>
        <dbReference type="ARBA" id="ARBA00022801"/>
    </source>
</evidence>
<reference evidence="14" key="1">
    <citation type="journal article" date="2020" name="Stud. Mycol.">
        <title>101 Dothideomycetes genomes: a test case for predicting lifestyles and emergence of pathogens.</title>
        <authorList>
            <person name="Haridas S."/>
            <person name="Albert R."/>
            <person name="Binder M."/>
            <person name="Bloem J."/>
            <person name="Labutti K."/>
            <person name="Salamov A."/>
            <person name="Andreopoulos B."/>
            <person name="Baker S."/>
            <person name="Barry K."/>
            <person name="Bills G."/>
            <person name="Bluhm B."/>
            <person name="Cannon C."/>
            <person name="Castanera R."/>
            <person name="Culley D."/>
            <person name="Daum C."/>
            <person name="Ezra D."/>
            <person name="Gonzalez J."/>
            <person name="Henrissat B."/>
            <person name="Kuo A."/>
            <person name="Liang C."/>
            <person name="Lipzen A."/>
            <person name="Lutzoni F."/>
            <person name="Magnuson J."/>
            <person name="Mondo S."/>
            <person name="Nolan M."/>
            <person name="Ohm R."/>
            <person name="Pangilinan J."/>
            <person name="Park H.-J."/>
            <person name="Ramirez L."/>
            <person name="Alfaro M."/>
            <person name="Sun H."/>
            <person name="Tritt A."/>
            <person name="Yoshinaga Y."/>
            <person name="Zwiers L.-H."/>
            <person name="Turgeon B."/>
            <person name="Goodwin S."/>
            <person name="Spatafora J."/>
            <person name="Crous P."/>
            <person name="Grigoriev I."/>
        </authorList>
    </citation>
    <scope>NUCLEOTIDE SEQUENCE</scope>
    <source>
        <strain evidence="14">CBS 109.77</strain>
    </source>
</reference>
<dbReference type="Gene3D" id="3.40.50.1820">
    <property type="entry name" value="alpha/beta hydrolase"/>
    <property type="match status" value="1"/>
</dbReference>
<feature type="region of interest" description="Disordered" evidence="13">
    <location>
        <begin position="1"/>
        <end position="26"/>
    </location>
</feature>
<dbReference type="AlphaFoldDB" id="A0A6A6X1H9"/>
<dbReference type="SUPFAM" id="SSF53474">
    <property type="entry name" value="alpha/beta-Hydrolases"/>
    <property type="match status" value="1"/>
</dbReference>
<comment type="function">
    <text evidence="12">Catalyzes the hydrolysis of complex carboxylic polyesters found in the cell wall of plants. Degrades cutin, a macromolecule that forms the structure of the plant cuticle.</text>
</comment>
<evidence type="ECO:0000256" key="9">
    <source>
        <dbReference type="ARBA" id="ARBA00034045"/>
    </source>
</evidence>
<feature type="disulfide bond" evidence="11">
    <location>
        <begin position="32"/>
        <end position="106"/>
    </location>
</feature>
<comment type="catalytic activity">
    <reaction evidence="9 12">
        <text>cutin + H2O = cutin monomers.</text>
        <dbReference type="EC" id="3.1.1.74"/>
    </reaction>
</comment>
<dbReference type="PANTHER" id="PTHR48250">
    <property type="entry name" value="CUTINASE 2-RELATED"/>
    <property type="match status" value="1"/>
</dbReference>
<gene>
    <name evidence="14" type="ORF">K505DRAFT_197867</name>
</gene>
<evidence type="ECO:0000313" key="14">
    <source>
        <dbReference type="EMBL" id="KAF2790051.1"/>
    </source>
</evidence>
<evidence type="ECO:0000256" key="1">
    <source>
        <dbReference type="ARBA" id="ARBA00004613"/>
    </source>
</evidence>
<keyword evidence="4 12" id="KW-0719">Serine esterase</keyword>
<dbReference type="GO" id="GO:0050525">
    <property type="term" value="F:cutinase activity"/>
    <property type="evidence" value="ECO:0007669"/>
    <property type="project" value="UniProtKB-UniRule"/>
</dbReference>
<name>A0A6A6X1H9_9PLEO</name>
<proteinExistence type="inferred from homology"/>
<protein>
    <recommendedName>
        <fullName evidence="3 12">Cutinase</fullName>
        <ecNumber evidence="3 12">3.1.1.74</ecNumber>
    </recommendedName>
</protein>